<evidence type="ECO:0000313" key="3">
    <source>
        <dbReference type="Proteomes" id="UP000275267"/>
    </source>
</evidence>
<evidence type="ECO:0000259" key="1">
    <source>
        <dbReference type="Pfam" id="PF07762"/>
    </source>
</evidence>
<organism evidence="2 3">
    <name type="scientific">Panicum miliaceum</name>
    <name type="common">Proso millet</name>
    <name type="synonym">Broomcorn millet</name>
    <dbReference type="NCBI Taxonomy" id="4540"/>
    <lineage>
        <taxon>Eukaryota</taxon>
        <taxon>Viridiplantae</taxon>
        <taxon>Streptophyta</taxon>
        <taxon>Embryophyta</taxon>
        <taxon>Tracheophyta</taxon>
        <taxon>Spermatophyta</taxon>
        <taxon>Magnoliopsida</taxon>
        <taxon>Liliopsida</taxon>
        <taxon>Poales</taxon>
        <taxon>Poaceae</taxon>
        <taxon>PACMAD clade</taxon>
        <taxon>Panicoideae</taxon>
        <taxon>Panicodae</taxon>
        <taxon>Paniceae</taxon>
        <taxon>Panicinae</taxon>
        <taxon>Panicum</taxon>
        <taxon>Panicum sect. Panicum</taxon>
    </lineage>
</organism>
<dbReference type="SUPFAM" id="SSF101898">
    <property type="entry name" value="NHL repeat"/>
    <property type="match status" value="1"/>
</dbReference>
<dbReference type="Proteomes" id="UP000275267">
    <property type="component" value="Unassembled WGS sequence"/>
</dbReference>
<name>A0A3L6SJE4_PANMI</name>
<dbReference type="AlphaFoldDB" id="A0A3L6SJE4"/>
<evidence type="ECO:0000313" key="2">
    <source>
        <dbReference type="EMBL" id="RLN22265.1"/>
    </source>
</evidence>
<feature type="domain" description="DUF1618" evidence="1">
    <location>
        <begin position="175"/>
        <end position="304"/>
    </location>
</feature>
<dbReference type="STRING" id="4540.A0A3L6SJE4"/>
<gene>
    <name evidence="2" type="ORF">C2845_PM07G39900</name>
</gene>
<dbReference type="Pfam" id="PF07762">
    <property type="entry name" value="DUF1618"/>
    <property type="match status" value="1"/>
</dbReference>
<proteinExistence type="predicted"/>
<reference evidence="3" key="1">
    <citation type="journal article" date="2019" name="Nat. Commun.">
        <title>The genome of broomcorn millet.</title>
        <authorList>
            <person name="Zou C."/>
            <person name="Miki D."/>
            <person name="Li D."/>
            <person name="Tang Q."/>
            <person name="Xiao L."/>
            <person name="Rajput S."/>
            <person name="Deng P."/>
            <person name="Jia W."/>
            <person name="Huang R."/>
            <person name="Zhang M."/>
            <person name="Sun Y."/>
            <person name="Hu J."/>
            <person name="Fu X."/>
            <person name="Schnable P.S."/>
            <person name="Li F."/>
            <person name="Zhang H."/>
            <person name="Feng B."/>
            <person name="Zhu X."/>
            <person name="Liu R."/>
            <person name="Schnable J.C."/>
            <person name="Zhu J.-K."/>
            <person name="Zhang H."/>
        </authorList>
    </citation>
    <scope>NUCLEOTIDE SEQUENCE [LARGE SCALE GENOMIC DNA]</scope>
</reference>
<dbReference type="OrthoDB" id="622835at2759"/>
<protein>
    <recommendedName>
        <fullName evidence="1">DUF1618 domain-containing protein</fullName>
    </recommendedName>
</protein>
<dbReference type="InterPro" id="IPR011676">
    <property type="entry name" value="DUF1618"/>
</dbReference>
<dbReference type="EMBL" id="PQIB02000004">
    <property type="protein sequence ID" value="RLN22265.1"/>
    <property type="molecule type" value="Genomic_DNA"/>
</dbReference>
<accession>A0A3L6SJE4</accession>
<dbReference type="PANTHER" id="PTHR33086">
    <property type="entry name" value="OS05G0468200 PROTEIN-RELATED"/>
    <property type="match status" value="1"/>
</dbReference>
<sequence length="469" mass="52016">MPPSPGPGQRWVVLRRMACTDPGLPQGTGFCLAIGSRTPGVTELFVSSLVDGGSGALVRNPFVLAADPSGLLLLSGSDDDNSARTPYFLWDAVSNTVRQLPHLPDYGDTGTAGLIVSHNDDYMVAELAVSNAGAILHCFSSQTGGEWIRKTLGAPMVRSQWRTDHVLSYDGKIWWIDLSQGLLSCDPRLPADISQGLHFVPFPNLRRTNTLLRNRSTQRRDPRTQRSIHLSDGKLRYVVITTRARVPKIKLWTLADPESDGEWTLDYEVSFEELWADRNYERTGLPNTVPVFALVHPDDPHVVYFAQEERLFGFNLRMKTVTECAANDIGIKEASSAILLAWKLPPLLQISPGPSPATSSFDRLVGSFSDAFNRALMDMEFHQFARTSISYLNEDVTKEDKVDGQQKQYAHINFSAHAGSKRVLVFAELAKTVEGNDPWNLNTCKKLNKGSHGNILSYVPTNCFNFLVV</sequence>
<keyword evidence="3" id="KW-1185">Reference proteome</keyword>
<comment type="caution">
    <text evidence="2">The sequence shown here is derived from an EMBL/GenBank/DDBJ whole genome shotgun (WGS) entry which is preliminary data.</text>
</comment>
<dbReference type="PANTHER" id="PTHR33086:SF59">
    <property type="entry name" value="EXPRESSED PROTEIN"/>
    <property type="match status" value="1"/>
</dbReference>